<feature type="domain" description="Penicillin-binding protein transpeptidase" evidence="19">
    <location>
        <begin position="344"/>
        <end position="614"/>
    </location>
</feature>
<evidence type="ECO:0000256" key="15">
    <source>
        <dbReference type="ARBA" id="ARBA00023316"/>
    </source>
</evidence>
<keyword evidence="8 18" id="KW-0812">Transmembrane</keyword>
<evidence type="ECO:0000256" key="13">
    <source>
        <dbReference type="ARBA" id="ARBA00023136"/>
    </source>
</evidence>
<evidence type="ECO:0000259" key="19">
    <source>
        <dbReference type="Pfam" id="PF00905"/>
    </source>
</evidence>
<keyword evidence="13 18" id="KW-0472">Membrane</keyword>
<dbReference type="Proteomes" id="UP000051378">
    <property type="component" value="Unassembled WGS sequence"/>
</dbReference>
<comment type="catalytic activity">
    <reaction evidence="16">
        <text>Preferential cleavage: (Ac)2-L-Lys-D-Ala-|-D-Ala. Also transpeptidation of peptidyl-alanyl moieties that are N-acyl substituents of D-alanine.</text>
        <dbReference type="EC" id="3.4.16.4"/>
    </reaction>
</comment>
<keyword evidence="5" id="KW-0645">Protease</keyword>
<comment type="caution">
    <text evidence="21">The sequence shown here is derived from an EMBL/GenBank/DDBJ whole genome shotgun (WGS) entry which is preliminary data.</text>
</comment>
<evidence type="ECO:0000313" key="22">
    <source>
        <dbReference type="Proteomes" id="UP000051378"/>
    </source>
</evidence>
<accession>A0A0R2DIJ9</accession>
<proteinExistence type="inferred from homology"/>
<dbReference type="InterPro" id="IPR050396">
    <property type="entry name" value="Glycosyltr_51/Transpeptidase"/>
</dbReference>
<evidence type="ECO:0000259" key="20">
    <source>
        <dbReference type="Pfam" id="PF00912"/>
    </source>
</evidence>
<dbReference type="RefSeq" id="WP_056975227.1">
    <property type="nucleotide sequence ID" value="NZ_AYZL01000020.1"/>
</dbReference>
<dbReference type="GO" id="GO:0008658">
    <property type="term" value="F:penicillin binding"/>
    <property type="evidence" value="ECO:0007669"/>
    <property type="project" value="InterPro"/>
</dbReference>
<keyword evidence="4" id="KW-0121">Carboxypeptidase</keyword>
<name>A0A0R2DIJ9_9LACO</name>
<dbReference type="GO" id="GO:0009002">
    <property type="term" value="F:serine-type D-Ala-D-Ala carboxypeptidase activity"/>
    <property type="evidence" value="ECO:0007669"/>
    <property type="project" value="UniProtKB-EC"/>
</dbReference>
<keyword evidence="15" id="KW-0961">Cell wall biogenesis/degradation</keyword>
<keyword evidence="9" id="KW-0378">Hydrolase</keyword>
<evidence type="ECO:0000256" key="1">
    <source>
        <dbReference type="ARBA" id="ARBA00007090"/>
    </source>
</evidence>
<dbReference type="SUPFAM" id="SSF53955">
    <property type="entry name" value="Lysozyme-like"/>
    <property type="match status" value="1"/>
</dbReference>
<protein>
    <submittedName>
        <fullName evidence="21">Penicillin-binding protein 1F</fullName>
    </submittedName>
</protein>
<keyword evidence="11" id="KW-0573">Peptidoglycan synthesis</keyword>
<dbReference type="InterPro" id="IPR012338">
    <property type="entry name" value="Beta-lactam/transpept-like"/>
</dbReference>
<reference evidence="21 22" key="1">
    <citation type="journal article" date="2015" name="Genome Announc.">
        <title>Expanding the biotechnology potential of lactobacilli through comparative genomics of 213 strains and associated genera.</title>
        <authorList>
            <person name="Sun Z."/>
            <person name="Harris H.M."/>
            <person name="McCann A."/>
            <person name="Guo C."/>
            <person name="Argimon S."/>
            <person name="Zhang W."/>
            <person name="Yang X."/>
            <person name="Jeffery I.B."/>
            <person name="Cooney J.C."/>
            <person name="Kagawa T.F."/>
            <person name="Liu W."/>
            <person name="Song Y."/>
            <person name="Salvetti E."/>
            <person name="Wrobel A."/>
            <person name="Rasinkangas P."/>
            <person name="Parkhill J."/>
            <person name="Rea M.C."/>
            <person name="O'Sullivan O."/>
            <person name="Ritari J."/>
            <person name="Douillard F.P."/>
            <person name="Paul Ross R."/>
            <person name="Yang R."/>
            <person name="Briner A.E."/>
            <person name="Felis G.E."/>
            <person name="de Vos W.M."/>
            <person name="Barrangou R."/>
            <person name="Klaenhammer T.R."/>
            <person name="Caufield P.W."/>
            <person name="Cui Y."/>
            <person name="Zhang H."/>
            <person name="O'Toole P.W."/>
        </authorList>
    </citation>
    <scope>NUCLEOTIDE SEQUENCE [LARGE SCALE GENOMIC DNA]</scope>
    <source>
        <strain evidence="21 22">DSM 23037</strain>
    </source>
</reference>
<evidence type="ECO:0000313" key="21">
    <source>
        <dbReference type="EMBL" id="KRN03920.1"/>
    </source>
</evidence>
<dbReference type="FunFam" id="1.10.3810.10:FF:000001">
    <property type="entry name" value="Penicillin-binding protein 1A"/>
    <property type="match status" value="1"/>
</dbReference>
<evidence type="ECO:0000256" key="5">
    <source>
        <dbReference type="ARBA" id="ARBA00022670"/>
    </source>
</evidence>
<comment type="similarity">
    <text evidence="2">In the N-terminal section; belongs to the glycosyltransferase 51 family.</text>
</comment>
<evidence type="ECO:0000256" key="17">
    <source>
        <dbReference type="ARBA" id="ARBA00049902"/>
    </source>
</evidence>
<keyword evidence="22" id="KW-1185">Reference proteome</keyword>
<evidence type="ECO:0000256" key="18">
    <source>
        <dbReference type="SAM" id="Phobius"/>
    </source>
</evidence>
<dbReference type="PATRIC" id="fig|1423744.4.peg.1059"/>
<dbReference type="PANTHER" id="PTHR32282:SF32">
    <property type="entry name" value="PENICILLIN-BINDING PROTEIN 2A"/>
    <property type="match status" value="1"/>
</dbReference>
<keyword evidence="14" id="KW-0511">Multifunctional enzyme</keyword>
<feature type="domain" description="Glycosyl transferase family 51" evidence="20">
    <location>
        <begin position="75"/>
        <end position="249"/>
    </location>
</feature>
<evidence type="ECO:0000256" key="12">
    <source>
        <dbReference type="ARBA" id="ARBA00022989"/>
    </source>
</evidence>
<comment type="catalytic activity">
    <reaction evidence="17">
        <text>[GlcNAc-(1-&gt;4)-Mur2Ac(oyl-L-Ala-gamma-D-Glu-L-Lys-D-Ala-D-Ala)](n)-di-trans,octa-cis-undecaprenyl diphosphate + beta-D-GlcNAc-(1-&gt;4)-Mur2Ac(oyl-L-Ala-gamma-D-Glu-L-Lys-D-Ala-D-Ala)-di-trans,octa-cis-undecaprenyl diphosphate = [GlcNAc-(1-&gt;4)-Mur2Ac(oyl-L-Ala-gamma-D-Glu-L-Lys-D-Ala-D-Ala)](n+1)-di-trans,octa-cis-undecaprenyl diphosphate + di-trans,octa-cis-undecaprenyl diphosphate + H(+)</text>
        <dbReference type="Rhea" id="RHEA:23708"/>
        <dbReference type="Rhea" id="RHEA-COMP:9602"/>
        <dbReference type="Rhea" id="RHEA-COMP:9603"/>
        <dbReference type="ChEBI" id="CHEBI:15378"/>
        <dbReference type="ChEBI" id="CHEBI:58405"/>
        <dbReference type="ChEBI" id="CHEBI:60033"/>
        <dbReference type="ChEBI" id="CHEBI:78435"/>
        <dbReference type="EC" id="2.4.99.28"/>
    </reaction>
</comment>
<evidence type="ECO:0000256" key="9">
    <source>
        <dbReference type="ARBA" id="ARBA00022801"/>
    </source>
</evidence>
<dbReference type="GO" id="GO:0008955">
    <property type="term" value="F:peptidoglycan glycosyltransferase activity"/>
    <property type="evidence" value="ECO:0007669"/>
    <property type="project" value="UniProtKB-EC"/>
</dbReference>
<dbReference type="EMBL" id="AYZL01000020">
    <property type="protein sequence ID" value="KRN03920.1"/>
    <property type="molecule type" value="Genomic_DNA"/>
</dbReference>
<dbReference type="Gene3D" id="3.40.710.10">
    <property type="entry name" value="DD-peptidase/beta-lactamase superfamily"/>
    <property type="match status" value="1"/>
</dbReference>
<dbReference type="GO" id="GO:0009252">
    <property type="term" value="P:peptidoglycan biosynthetic process"/>
    <property type="evidence" value="ECO:0007669"/>
    <property type="project" value="UniProtKB-KW"/>
</dbReference>
<dbReference type="STRING" id="1423744.FC86_GL001032"/>
<dbReference type="GO" id="GO:0008360">
    <property type="term" value="P:regulation of cell shape"/>
    <property type="evidence" value="ECO:0007669"/>
    <property type="project" value="UniProtKB-KW"/>
</dbReference>
<evidence type="ECO:0000256" key="8">
    <source>
        <dbReference type="ARBA" id="ARBA00022692"/>
    </source>
</evidence>
<evidence type="ECO:0000256" key="6">
    <source>
        <dbReference type="ARBA" id="ARBA00022676"/>
    </source>
</evidence>
<keyword evidence="6" id="KW-0328">Glycosyltransferase</keyword>
<dbReference type="GO" id="GO:0071555">
    <property type="term" value="P:cell wall organization"/>
    <property type="evidence" value="ECO:0007669"/>
    <property type="project" value="UniProtKB-KW"/>
</dbReference>
<sequence>MESYAIRLLDLTKSGLSHLKKVNHRFQLVRWLILAGLTLTLMISFYCTALVKLTPVGQLGDSLRSVTTIFDQNSNKIGEISYNRGDYTKIDKISPYLKDAVISTEDKDFYNHSGFSLTSMARASLSLVTKGMVTQGGSTVTQQLAKNSFLTQDQTFWRKIKEFFYAVQLEKDYSKDQILEMYLNTAYFGNGVYGAQDASLKYFGKNASDLTVAEAATIAGMLKGPNYYNPMDSKENAVSRRNLVLELMQKNNVISKDQLQTFKNQAMIVTDRYQVYQSAFSDYNQAVLQELKTQNNWDYNDIATRNLSIYTYLDYNVQSNMKKTYKNDSLFPDNASDNQKVEGAGLAMDPKTGAVLGVVGSRGKSDFNRAIQMQRQPGSTMKPLAVYTPALQNGYQIDSKLQDSLQAYGSDKYTPKNVDNQYEGEVPLYQALAQSKNAPAVWLLNQIGLNQGIQSVKNFGISLSNADQNLALALGGLQTGVSLLDMAKAYCAFANEGQLPNQVHTVKKVVGNDDKVLVDNTNLNTHQIMTPEISKQMTSLLLNVFDNGTGKFAKPYGYRMAGKTGTTEVKLSDGTTRANDQWIIGYTPDIVLVSWIGFDNPDDTHYLGGTSETQISYLFKQVAQSVLPYTNKTTFSEKNAQQLVSERNVQGNSTSWVDDLTKSVQNVFDGVGQTIGQWYNGIRDKVSP</sequence>
<dbReference type="InterPro" id="IPR023346">
    <property type="entry name" value="Lysozyme-like_dom_sf"/>
</dbReference>
<dbReference type="PANTHER" id="PTHR32282">
    <property type="entry name" value="BINDING PROTEIN TRANSPEPTIDASE, PUTATIVE-RELATED"/>
    <property type="match status" value="1"/>
</dbReference>
<evidence type="ECO:0000256" key="14">
    <source>
        <dbReference type="ARBA" id="ARBA00023268"/>
    </source>
</evidence>
<evidence type="ECO:0000256" key="3">
    <source>
        <dbReference type="ARBA" id="ARBA00022475"/>
    </source>
</evidence>
<dbReference type="Pfam" id="PF00912">
    <property type="entry name" value="Transgly"/>
    <property type="match status" value="1"/>
</dbReference>
<dbReference type="SUPFAM" id="SSF56601">
    <property type="entry name" value="beta-lactamase/transpeptidase-like"/>
    <property type="match status" value="1"/>
</dbReference>
<dbReference type="GO" id="GO:0006508">
    <property type="term" value="P:proteolysis"/>
    <property type="evidence" value="ECO:0007669"/>
    <property type="project" value="UniProtKB-KW"/>
</dbReference>
<dbReference type="InterPro" id="IPR001264">
    <property type="entry name" value="Glyco_trans_51"/>
</dbReference>
<evidence type="ECO:0000256" key="11">
    <source>
        <dbReference type="ARBA" id="ARBA00022984"/>
    </source>
</evidence>
<comment type="similarity">
    <text evidence="1">In the C-terminal section; belongs to the transpeptidase family.</text>
</comment>
<dbReference type="GO" id="GO:0030288">
    <property type="term" value="C:outer membrane-bounded periplasmic space"/>
    <property type="evidence" value="ECO:0007669"/>
    <property type="project" value="TreeGrafter"/>
</dbReference>
<dbReference type="NCBIfam" id="TIGR02074">
    <property type="entry name" value="PBP_1a_fam"/>
    <property type="match status" value="1"/>
</dbReference>
<organism evidence="21 22">
    <name type="scientific">Holzapfeliella floricola DSM 23037 = JCM 16512</name>
    <dbReference type="NCBI Taxonomy" id="1423744"/>
    <lineage>
        <taxon>Bacteria</taxon>
        <taxon>Bacillati</taxon>
        <taxon>Bacillota</taxon>
        <taxon>Bacilli</taxon>
        <taxon>Lactobacillales</taxon>
        <taxon>Lactobacillaceae</taxon>
        <taxon>Holzapfeliella</taxon>
    </lineage>
</organism>
<dbReference type="InterPro" id="IPR001460">
    <property type="entry name" value="PCN-bd_Tpept"/>
</dbReference>
<feature type="transmembrane region" description="Helical" evidence="18">
    <location>
        <begin position="28"/>
        <end position="46"/>
    </location>
</feature>
<dbReference type="Pfam" id="PF00905">
    <property type="entry name" value="Transpeptidase"/>
    <property type="match status" value="1"/>
</dbReference>
<keyword evidence="3" id="KW-1003">Cell membrane</keyword>
<evidence type="ECO:0000256" key="2">
    <source>
        <dbReference type="ARBA" id="ARBA00007739"/>
    </source>
</evidence>
<evidence type="ECO:0000256" key="4">
    <source>
        <dbReference type="ARBA" id="ARBA00022645"/>
    </source>
</evidence>
<keyword evidence="7" id="KW-0808">Transferase</keyword>
<keyword evidence="10" id="KW-0133">Cell shape</keyword>
<evidence type="ECO:0000256" key="16">
    <source>
        <dbReference type="ARBA" id="ARBA00034000"/>
    </source>
</evidence>
<keyword evidence="12 18" id="KW-1133">Transmembrane helix</keyword>
<gene>
    <name evidence="21" type="ORF">FC86_GL001032</name>
</gene>
<dbReference type="AlphaFoldDB" id="A0A0R2DIJ9"/>
<dbReference type="InterPro" id="IPR036950">
    <property type="entry name" value="PBP_transglycosylase"/>
</dbReference>
<evidence type="ECO:0000256" key="10">
    <source>
        <dbReference type="ARBA" id="ARBA00022960"/>
    </source>
</evidence>
<evidence type="ECO:0000256" key="7">
    <source>
        <dbReference type="ARBA" id="ARBA00022679"/>
    </source>
</evidence>
<dbReference type="OrthoDB" id="9766909at2"/>
<dbReference type="Gene3D" id="1.10.3810.10">
    <property type="entry name" value="Biosynthetic peptidoglycan transglycosylase-like"/>
    <property type="match status" value="1"/>
</dbReference>